<accession>A0A0G0CX77</accession>
<dbReference type="EMBL" id="LBOZ01000002">
    <property type="protein sequence ID" value="KKP48012.1"/>
    <property type="molecule type" value="Genomic_DNA"/>
</dbReference>
<comment type="caution">
    <text evidence="1">The sequence shown here is derived from an EMBL/GenBank/DDBJ whole genome shotgun (WGS) entry which is preliminary data.</text>
</comment>
<dbReference type="Proteomes" id="UP000033995">
    <property type="component" value="Unassembled WGS sequence"/>
</dbReference>
<organism evidence="1 2">
    <name type="scientific">Candidatus Woesebacteria bacterium GW2011_GWA2_33_28</name>
    <dbReference type="NCBI Taxonomy" id="1618561"/>
    <lineage>
        <taxon>Bacteria</taxon>
        <taxon>Candidatus Woeseibacteriota</taxon>
    </lineage>
</organism>
<reference evidence="1 2" key="1">
    <citation type="journal article" date="2015" name="Nature">
        <title>rRNA introns, odd ribosomes, and small enigmatic genomes across a large radiation of phyla.</title>
        <authorList>
            <person name="Brown C.T."/>
            <person name="Hug L.A."/>
            <person name="Thomas B.C."/>
            <person name="Sharon I."/>
            <person name="Castelle C.J."/>
            <person name="Singh A."/>
            <person name="Wilkins M.J."/>
            <person name="Williams K.H."/>
            <person name="Banfield J.F."/>
        </authorList>
    </citation>
    <scope>NUCLEOTIDE SEQUENCE [LARGE SCALE GENOMIC DNA]</scope>
</reference>
<sequence>MYEQQINEFTIIVEEANDKPNQAWDRVQILVKERNLATYDVTVSPAVAGKGLKRYQVPNRHGTKITNVP</sequence>
<evidence type="ECO:0000313" key="1">
    <source>
        <dbReference type="EMBL" id="KKP48012.1"/>
    </source>
</evidence>
<protein>
    <submittedName>
        <fullName evidence="1">Uncharacterized protein</fullName>
    </submittedName>
</protein>
<name>A0A0G0CX77_9BACT</name>
<evidence type="ECO:0000313" key="2">
    <source>
        <dbReference type="Proteomes" id="UP000033995"/>
    </source>
</evidence>
<proteinExistence type="predicted"/>
<dbReference type="AlphaFoldDB" id="A0A0G0CX77"/>
<gene>
    <name evidence="1" type="ORF">UR38_C0002G0115</name>
</gene>